<evidence type="ECO:0000256" key="4">
    <source>
        <dbReference type="ARBA" id="ARBA00022692"/>
    </source>
</evidence>
<dbReference type="SUPFAM" id="SSF103473">
    <property type="entry name" value="MFS general substrate transporter"/>
    <property type="match status" value="1"/>
</dbReference>
<dbReference type="PRINTS" id="PR01036">
    <property type="entry name" value="TCRTETB"/>
</dbReference>
<dbReference type="Gene3D" id="1.20.1720.10">
    <property type="entry name" value="Multidrug resistance protein D"/>
    <property type="match status" value="1"/>
</dbReference>
<gene>
    <name evidence="11" type="ORF">IAA69_01560</name>
</gene>
<evidence type="ECO:0000259" key="10">
    <source>
        <dbReference type="PROSITE" id="PS51371"/>
    </source>
</evidence>
<organism evidence="11 12">
    <name type="scientific">Candidatus Aveggerthella stercoripullorum</name>
    <dbReference type="NCBI Taxonomy" id="2840688"/>
    <lineage>
        <taxon>Bacteria</taxon>
        <taxon>Bacillati</taxon>
        <taxon>Actinomycetota</taxon>
        <taxon>Coriobacteriia</taxon>
        <taxon>Eggerthellales</taxon>
        <taxon>Eggerthellaceae</taxon>
        <taxon>Eggerthellaceae incertae sedis</taxon>
        <taxon>Candidatus Aveggerthella</taxon>
    </lineage>
</organism>
<evidence type="ECO:0000313" key="12">
    <source>
        <dbReference type="Proteomes" id="UP000824261"/>
    </source>
</evidence>
<feature type="transmembrane region" description="Helical" evidence="8">
    <location>
        <begin position="52"/>
        <end position="69"/>
    </location>
</feature>
<feature type="transmembrane region" description="Helical" evidence="8">
    <location>
        <begin position="223"/>
        <end position="241"/>
    </location>
</feature>
<dbReference type="InterPro" id="IPR004638">
    <property type="entry name" value="EmrB-like"/>
</dbReference>
<evidence type="ECO:0000256" key="1">
    <source>
        <dbReference type="ARBA" id="ARBA00004651"/>
    </source>
</evidence>
<proteinExistence type="predicted"/>
<evidence type="ECO:0000256" key="5">
    <source>
        <dbReference type="ARBA" id="ARBA00022989"/>
    </source>
</evidence>
<evidence type="ECO:0000256" key="7">
    <source>
        <dbReference type="PROSITE-ProRule" id="PRU00703"/>
    </source>
</evidence>
<dbReference type="PANTHER" id="PTHR42718">
    <property type="entry name" value="MAJOR FACILITATOR SUPERFAMILY MULTIDRUG TRANSPORTER MFSC"/>
    <property type="match status" value="1"/>
</dbReference>
<name>A0A9D1D2C5_9ACTN</name>
<dbReference type="Gene3D" id="3.10.580.10">
    <property type="entry name" value="CBS-domain"/>
    <property type="match status" value="1"/>
</dbReference>
<protein>
    <submittedName>
        <fullName evidence="11">DHA2 family efflux MFS transporter permease subunit</fullName>
    </submittedName>
</protein>
<evidence type="ECO:0000256" key="8">
    <source>
        <dbReference type="SAM" id="Phobius"/>
    </source>
</evidence>
<feature type="domain" description="Major facilitator superfamily (MFS) profile" evidence="9">
    <location>
        <begin position="10"/>
        <end position="458"/>
    </location>
</feature>
<dbReference type="InterPro" id="IPR046342">
    <property type="entry name" value="CBS_dom_sf"/>
</dbReference>
<feature type="transmembrane region" description="Helical" evidence="8">
    <location>
        <begin position="76"/>
        <end position="94"/>
    </location>
</feature>
<feature type="transmembrane region" description="Helical" evidence="8">
    <location>
        <begin position="200"/>
        <end position="217"/>
    </location>
</feature>
<keyword evidence="4 8" id="KW-0812">Transmembrane</keyword>
<sequence>MGISRKQMVMVATLLSGTLLTVLNLTLMTPALPTIMADMSVSAETVQWLTSGYGMVEAVVIPLSAYLMGRFSTRQLFIGCEALFALGSLIAAFAPSFEFILAGRMIQAACTGIVMPMVSSVILLIFPREKRGSAMGIIGLIIGFAPAVGPSLSGILVDHIGWRAIFAIVTVLAFVVVACATRTLQNFGGFERTRFDAPSVVLSTVGLISLLYGFSTFGSANNLIETAVLVVVGALVLGFYVRRQLTLDEPMLKLDILRTRQYRTVVIIVALLQAGLIGMETIMPLYIQGVLGNSATVSGLTLLPGTVIGALIGFTAGRIFDRVGVRKPALVGALFMILGACGLFSLRGDSNILLICAAYGIVAIGVQFTMTPLNTWGVNSLPNASVRYAQSTSNTVNQVAGSFGTAMLVSIATLVSSSATNLSGTAQVFAGYHASFTGTALLLLIVMAIILLFVRDRKGETAKEATPLGADQAQMPGTITVADAMNPVVASVGEDASVRDVMKIMEETGTTGVVVTGPDGQVKGFVTDGNVTRYLARQDLDLSSAILRMSASYRDEDDLLSRFQDLAALNVMQVAATNVITVPPDMPLDKACALLMEHKIKKVPVITDGKAVGSLGRRNIIHYAFEHMH</sequence>
<reference evidence="11" key="2">
    <citation type="journal article" date="2021" name="PeerJ">
        <title>Extensive microbial diversity within the chicken gut microbiome revealed by metagenomics and culture.</title>
        <authorList>
            <person name="Gilroy R."/>
            <person name="Ravi A."/>
            <person name="Getino M."/>
            <person name="Pursley I."/>
            <person name="Horton D.L."/>
            <person name="Alikhan N.F."/>
            <person name="Baker D."/>
            <person name="Gharbi K."/>
            <person name="Hall N."/>
            <person name="Watson M."/>
            <person name="Adriaenssens E.M."/>
            <person name="Foster-Nyarko E."/>
            <person name="Jarju S."/>
            <person name="Secka A."/>
            <person name="Antonio M."/>
            <person name="Oren A."/>
            <person name="Chaudhuri R.R."/>
            <person name="La Ragione R."/>
            <person name="Hildebrand F."/>
            <person name="Pallen M.J."/>
        </authorList>
    </citation>
    <scope>NUCLEOTIDE SEQUENCE</scope>
    <source>
        <strain evidence="11">ChiGjej1B1-2707</strain>
    </source>
</reference>
<keyword evidence="3" id="KW-1003">Cell membrane</keyword>
<feature type="transmembrane region" description="Helical" evidence="8">
    <location>
        <begin position="431"/>
        <end position="454"/>
    </location>
</feature>
<dbReference type="PROSITE" id="PS51371">
    <property type="entry name" value="CBS"/>
    <property type="match status" value="2"/>
</dbReference>
<dbReference type="Gene3D" id="1.20.1250.20">
    <property type="entry name" value="MFS general substrate transporter like domains"/>
    <property type="match status" value="1"/>
</dbReference>
<dbReference type="PANTHER" id="PTHR42718:SF24">
    <property type="entry name" value="MAJOR FACILITATOR SUPERFAMILY (MFS) PROFILE DOMAIN-CONTAINING PROTEIN"/>
    <property type="match status" value="1"/>
</dbReference>
<evidence type="ECO:0000259" key="9">
    <source>
        <dbReference type="PROSITE" id="PS50850"/>
    </source>
</evidence>
<keyword evidence="5 8" id="KW-1133">Transmembrane helix</keyword>
<dbReference type="NCBIfam" id="TIGR00711">
    <property type="entry name" value="efflux_EmrB"/>
    <property type="match status" value="1"/>
</dbReference>
<feature type="transmembrane region" description="Helical" evidence="8">
    <location>
        <begin position="262"/>
        <end position="287"/>
    </location>
</feature>
<feature type="transmembrane region" description="Helical" evidence="8">
    <location>
        <begin position="133"/>
        <end position="154"/>
    </location>
</feature>
<evidence type="ECO:0000256" key="6">
    <source>
        <dbReference type="ARBA" id="ARBA00023136"/>
    </source>
</evidence>
<feature type="transmembrane region" description="Helical" evidence="8">
    <location>
        <begin position="329"/>
        <end position="346"/>
    </location>
</feature>
<dbReference type="InterPro" id="IPR000644">
    <property type="entry name" value="CBS_dom"/>
</dbReference>
<reference evidence="11" key="1">
    <citation type="submission" date="2020-10" db="EMBL/GenBank/DDBJ databases">
        <authorList>
            <person name="Gilroy R."/>
        </authorList>
    </citation>
    <scope>NUCLEOTIDE SEQUENCE</scope>
    <source>
        <strain evidence="11">ChiGjej1B1-2707</strain>
    </source>
</reference>
<dbReference type="Pfam" id="PF00571">
    <property type="entry name" value="CBS"/>
    <property type="match status" value="2"/>
</dbReference>
<dbReference type="Pfam" id="PF07690">
    <property type="entry name" value="MFS_1"/>
    <property type="match status" value="1"/>
</dbReference>
<feature type="transmembrane region" description="Helical" evidence="8">
    <location>
        <begin position="106"/>
        <end position="126"/>
    </location>
</feature>
<dbReference type="CDD" id="cd17503">
    <property type="entry name" value="MFS_LmrB_MDR_like"/>
    <property type="match status" value="1"/>
</dbReference>
<evidence type="ECO:0000313" key="11">
    <source>
        <dbReference type="EMBL" id="HIR00949.1"/>
    </source>
</evidence>
<feature type="domain" description="CBS" evidence="10">
    <location>
        <begin position="485"/>
        <end position="542"/>
    </location>
</feature>
<evidence type="ECO:0000256" key="2">
    <source>
        <dbReference type="ARBA" id="ARBA00022448"/>
    </source>
</evidence>
<dbReference type="InterPro" id="IPR011701">
    <property type="entry name" value="MFS"/>
</dbReference>
<dbReference type="InterPro" id="IPR036259">
    <property type="entry name" value="MFS_trans_sf"/>
</dbReference>
<feature type="transmembrane region" description="Helical" evidence="8">
    <location>
        <begin position="352"/>
        <end position="378"/>
    </location>
</feature>
<comment type="caution">
    <text evidence="11">The sequence shown here is derived from an EMBL/GenBank/DDBJ whole genome shotgun (WGS) entry which is preliminary data.</text>
</comment>
<feature type="transmembrane region" description="Helical" evidence="8">
    <location>
        <begin position="399"/>
        <end position="419"/>
    </location>
</feature>
<dbReference type="SUPFAM" id="SSF54631">
    <property type="entry name" value="CBS-domain pair"/>
    <property type="match status" value="1"/>
</dbReference>
<dbReference type="AlphaFoldDB" id="A0A9D1D2C5"/>
<comment type="subcellular location">
    <subcellularLocation>
        <location evidence="1">Cell membrane</location>
        <topology evidence="1">Multi-pass membrane protein</topology>
    </subcellularLocation>
</comment>
<dbReference type="EMBL" id="DVGB01000016">
    <property type="protein sequence ID" value="HIR00949.1"/>
    <property type="molecule type" value="Genomic_DNA"/>
</dbReference>
<feature type="transmembrane region" description="Helical" evidence="8">
    <location>
        <begin position="160"/>
        <end position="180"/>
    </location>
</feature>
<evidence type="ECO:0000256" key="3">
    <source>
        <dbReference type="ARBA" id="ARBA00022475"/>
    </source>
</evidence>
<dbReference type="GO" id="GO:0022857">
    <property type="term" value="F:transmembrane transporter activity"/>
    <property type="evidence" value="ECO:0007669"/>
    <property type="project" value="InterPro"/>
</dbReference>
<dbReference type="Proteomes" id="UP000824261">
    <property type="component" value="Unassembled WGS sequence"/>
</dbReference>
<feature type="domain" description="CBS" evidence="10">
    <location>
        <begin position="575"/>
        <end position="629"/>
    </location>
</feature>
<keyword evidence="7" id="KW-0129">CBS domain</keyword>
<keyword evidence="2" id="KW-0813">Transport</keyword>
<dbReference type="PROSITE" id="PS50850">
    <property type="entry name" value="MFS"/>
    <property type="match status" value="1"/>
</dbReference>
<dbReference type="SMART" id="SM00116">
    <property type="entry name" value="CBS"/>
    <property type="match status" value="2"/>
</dbReference>
<accession>A0A9D1D2C5</accession>
<feature type="transmembrane region" description="Helical" evidence="8">
    <location>
        <begin position="299"/>
        <end position="317"/>
    </location>
</feature>
<keyword evidence="6 8" id="KW-0472">Membrane</keyword>
<dbReference type="GO" id="GO:0005886">
    <property type="term" value="C:plasma membrane"/>
    <property type="evidence" value="ECO:0007669"/>
    <property type="project" value="UniProtKB-SubCell"/>
</dbReference>
<dbReference type="InterPro" id="IPR020846">
    <property type="entry name" value="MFS_dom"/>
</dbReference>